<comment type="caution">
    <text evidence="1">The sequence shown here is derived from an EMBL/GenBank/DDBJ whole genome shotgun (WGS) entry which is preliminary data.</text>
</comment>
<keyword evidence="2" id="KW-1185">Reference proteome</keyword>
<evidence type="ECO:0000313" key="2">
    <source>
        <dbReference type="Proteomes" id="UP000887116"/>
    </source>
</evidence>
<protein>
    <submittedName>
        <fullName evidence="1">ATP-dependent DNA helicase</fullName>
    </submittedName>
</protein>
<sequence>MWSTATQSKASSTFESMLPREVMQPCLLLQMKCRTGLMRLPLINKERYISSIEAVWRLLNFPIHQRYPTVAHLAVHLEGGQRVYYEPGQPTAHLTNTPPKTTLTAFFYLCKTDPLAKKLLYSEVPRHFRWDAGQKDWQIRKKVYLLQTSRDM</sequence>
<organism evidence="1 2">
    <name type="scientific">Trichonephila clavata</name>
    <name type="common">Joro spider</name>
    <name type="synonym">Nephila clavata</name>
    <dbReference type="NCBI Taxonomy" id="2740835"/>
    <lineage>
        <taxon>Eukaryota</taxon>
        <taxon>Metazoa</taxon>
        <taxon>Ecdysozoa</taxon>
        <taxon>Arthropoda</taxon>
        <taxon>Chelicerata</taxon>
        <taxon>Arachnida</taxon>
        <taxon>Araneae</taxon>
        <taxon>Araneomorphae</taxon>
        <taxon>Entelegynae</taxon>
        <taxon>Araneoidea</taxon>
        <taxon>Nephilidae</taxon>
        <taxon>Trichonephila</taxon>
    </lineage>
</organism>
<dbReference type="GO" id="GO:0004386">
    <property type="term" value="F:helicase activity"/>
    <property type="evidence" value="ECO:0007669"/>
    <property type="project" value="UniProtKB-KW"/>
</dbReference>
<keyword evidence="1" id="KW-0547">Nucleotide-binding</keyword>
<keyword evidence="1" id="KW-0067">ATP-binding</keyword>
<proteinExistence type="predicted"/>
<reference evidence="1" key="1">
    <citation type="submission" date="2020-07" db="EMBL/GenBank/DDBJ databases">
        <title>Multicomponent nature underlies the extraordinary mechanical properties of spider dragline silk.</title>
        <authorList>
            <person name="Kono N."/>
            <person name="Nakamura H."/>
            <person name="Mori M."/>
            <person name="Yoshida Y."/>
            <person name="Ohtoshi R."/>
            <person name="Malay A.D."/>
            <person name="Moran D.A.P."/>
            <person name="Tomita M."/>
            <person name="Numata K."/>
            <person name="Arakawa K."/>
        </authorList>
    </citation>
    <scope>NUCLEOTIDE SEQUENCE</scope>
</reference>
<accession>A0A8X6KTH5</accession>
<evidence type="ECO:0000313" key="1">
    <source>
        <dbReference type="EMBL" id="GFQ83521.1"/>
    </source>
</evidence>
<keyword evidence="1" id="KW-0378">Hydrolase</keyword>
<keyword evidence="1" id="KW-0347">Helicase</keyword>
<gene>
    <name evidence="1" type="primary">AVEN_42227_1</name>
    <name evidence="1" type="ORF">TNCT_634081</name>
</gene>
<dbReference type="Proteomes" id="UP000887116">
    <property type="component" value="Unassembled WGS sequence"/>
</dbReference>
<dbReference type="EMBL" id="BMAO01012730">
    <property type="protein sequence ID" value="GFQ83521.1"/>
    <property type="molecule type" value="Genomic_DNA"/>
</dbReference>
<dbReference type="OrthoDB" id="6433110at2759"/>
<name>A0A8X6KTH5_TRICU</name>
<dbReference type="AlphaFoldDB" id="A0A8X6KTH5"/>